<evidence type="ECO:0000256" key="2">
    <source>
        <dbReference type="SAM" id="SignalP"/>
    </source>
</evidence>
<dbReference type="EMBL" id="MU004191">
    <property type="protein sequence ID" value="KAF2493884.1"/>
    <property type="molecule type" value="Genomic_DNA"/>
</dbReference>
<dbReference type="Gene3D" id="2.70.50.70">
    <property type="match status" value="1"/>
</dbReference>
<evidence type="ECO:0000259" key="3">
    <source>
        <dbReference type="Pfam" id="PF24320"/>
    </source>
</evidence>
<dbReference type="InterPro" id="IPR055915">
    <property type="entry name" value="DUF7492"/>
</dbReference>
<dbReference type="Proteomes" id="UP000799750">
    <property type="component" value="Unassembled WGS sequence"/>
</dbReference>
<feature type="region of interest" description="Disordered" evidence="1">
    <location>
        <begin position="307"/>
        <end position="340"/>
    </location>
</feature>
<proteinExistence type="predicted"/>
<dbReference type="OrthoDB" id="64281at2759"/>
<dbReference type="Pfam" id="PF24320">
    <property type="entry name" value="DUF7492"/>
    <property type="match status" value="1"/>
</dbReference>
<evidence type="ECO:0000313" key="4">
    <source>
        <dbReference type="EMBL" id="KAF2493884.1"/>
    </source>
</evidence>
<organism evidence="4 5">
    <name type="scientific">Lophium mytilinum</name>
    <dbReference type="NCBI Taxonomy" id="390894"/>
    <lineage>
        <taxon>Eukaryota</taxon>
        <taxon>Fungi</taxon>
        <taxon>Dikarya</taxon>
        <taxon>Ascomycota</taxon>
        <taxon>Pezizomycotina</taxon>
        <taxon>Dothideomycetes</taxon>
        <taxon>Pleosporomycetidae</taxon>
        <taxon>Mytilinidiales</taxon>
        <taxon>Mytilinidiaceae</taxon>
        <taxon>Lophium</taxon>
    </lineage>
</organism>
<feature type="domain" description="DUF7492" evidence="3">
    <location>
        <begin position="25"/>
        <end position="278"/>
    </location>
</feature>
<reference evidence="4" key="1">
    <citation type="journal article" date="2020" name="Stud. Mycol.">
        <title>101 Dothideomycetes genomes: a test case for predicting lifestyles and emergence of pathogens.</title>
        <authorList>
            <person name="Haridas S."/>
            <person name="Albert R."/>
            <person name="Binder M."/>
            <person name="Bloem J."/>
            <person name="Labutti K."/>
            <person name="Salamov A."/>
            <person name="Andreopoulos B."/>
            <person name="Baker S."/>
            <person name="Barry K."/>
            <person name="Bills G."/>
            <person name="Bluhm B."/>
            <person name="Cannon C."/>
            <person name="Castanera R."/>
            <person name="Culley D."/>
            <person name="Daum C."/>
            <person name="Ezra D."/>
            <person name="Gonzalez J."/>
            <person name="Henrissat B."/>
            <person name="Kuo A."/>
            <person name="Liang C."/>
            <person name="Lipzen A."/>
            <person name="Lutzoni F."/>
            <person name="Magnuson J."/>
            <person name="Mondo S."/>
            <person name="Nolan M."/>
            <person name="Ohm R."/>
            <person name="Pangilinan J."/>
            <person name="Park H.-J."/>
            <person name="Ramirez L."/>
            <person name="Alfaro M."/>
            <person name="Sun H."/>
            <person name="Tritt A."/>
            <person name="Yoshinaga Y."/>
            <person name="Zwiers L.-H."/>
            <person name="Turgeon B."/>
            <person name="Goodwin S."/>
            <person name="Spatafora J."/>
            <person name="Crous P."/>
            <person name="Grigoriev I."/>
        </authorList>
    </citation>
    <scope>NUCLEOTIDE SEQUENCE</scope>
    <source>
        <strain evidence="4">CBS 269.34</strain>
    </source>
</reference>
<evidence type="ECO:0000313" key="5">
    <source>
        <dbReference type="Proteomes" id="UP000799750"/>
    </source>
</evidence>
<feature type="compositionally biased region" description="Polar residues" evidence="1">
    <location>
        <begin position="312"/>
        <end position="324"/>
    </location>
</feature>
<keyword evidence="2" id="KW-0732">Signal</keyword>
<dbReference type="AlphaFoldDB" id="A0A6A6QP20"/>
<name>A0A6A6QP20_9PEZI</name>
<sequence>MTPTSGKLAFFGRIATALLLTTHVAGHSWIEQLTNIGDDGNFVGEWGYMRNFQDKGVKANAPTVQGHQKWGLPLSVATGLFITDNMNICNTDAQEPGQADGFPKLKTAPGNYVAMRYAENGHVSQPLQLPGKPDKAGTNYVFATTNPKKGETLANVMRWTVDGKGGDGNGRLLTAQTFDDGRCYENSKFDIAMAREAATPNNGMPLMCETDFQIPKDAKTGQPLTLYWVWQWPTLPGKDPNDKLGKDEYYTSCMDVDIVDSVDTKVKPSLTLIQQDPMTKAVSDFKSRTALPGSAIPTDGELGTIYGGPKTAQPTAPTTSGETQPTPSSAMSPASGSAPDMPNIPTITNRPAHPHASGISTFVTMTDSPVAVPSIPTISNRAGHTSIGGGNGAEEVVTVTVTEKVTVTAPLSTATLAARAVPDEADKIVSKMYQRGSAKFRGRL</sequence>
<feature type="chain" id="PRO_5025428127" description="DUF7492 domain-containing protein" evidence="2">
    <location>
        <begin position="27"/>
        <end position="444"/>
    </location>
</feature>
<evidence type="ECO:0000256" key="1">
    <source>
        <dbReference type="SAM" id="MobiDB-lite"/>
    </source>
</evidence>
<gene>
    <name evidence="4" type="ORF">BU16DRAFT_512009</name>
</gene>
<accession>A0A6A6QP20</accession>
<keyword evidence="5" id="KW-1185">Reference proteome</keyword>
<feature type="compositionally biased region" description="Low complexity" evidence="1">
    <location>
        <begin position="325"/>
        <end position="340"/>
    </location>
</feature>
<feature type="signal peptide" evidence="2">
    <location>
        <begin position="1"/>
        <end position="26"/>
    </location>
</feature>
<protein>
    <recommendedName>
        <fullName evidence="3">DUF7492 domain-containing protein</fullName>
    </recommendedName>
</protein>